<organism evidence="2 3">
    <name type="scientific">Globisporangium ultimum (strain ATCC 200006 / CBS 805.95 / DAOM BR144)</name>
    <name type="common">Pythium ultimum</name>
    <dbReference type="NCBI Taxonomy" id="431595"/>
    <lineage>
        <taxon>Eukaryota</taxon>
        <taxon>Sar</taxon>
        <taxon>Stramenopiles</taxon>
        <taxon>Oomycota</taxon>
        <taxon>Peronosporomycetes</taxon>
        <taxon>Pythiales</taxon>
        <taxon>Pythiaceae</taxon>
        <taxon>Globisporangium</taxon>
    </lineage>
</organism>
<feature type="domain" description="Thioredoxin" evidence="1">
    <location>
        <begin position="6"/>
        <end position="157"/>
    </location>
</feature>
<dbReference type="InParanoid" id="K3WAK9"/>
<accession>K3WAK9</accession>
<reference evidence="3" key="2">
    <citation type="submission" date="2010-04" db="EMBL/GenBank/DDBJ databases">
        <authorList>
            <person name="Buell R."/>
            <person name="Hamilton J."/>
            <person name="Hostetler J."/>
        </authorList>
    </citation>
    <scope>NUCLEOTIDE SEQUENCE [LARGE SCALE GENOMIC DNA]</scope>
    <source>
        <strain evidence="3">DAOM:BR144</strain>
    </source>
</reference>
<reference evidence="2" key="3">
    <citation type="submission" date="2015-02" db="UniProtKB">
        <authorList>
            <consortium name="EnsemblProtists"/>
        </authorList>
    </citation>
    <scope>IDENTIFICATION</scope>
    <source>
        <strain evidence="2">DAOM BR144</strain>
    </source>
</reference>
<dbReference type="AlphaFoldDB" id="K3WAK9"/>
<dbReference type="InterPro" id="IPR012336">
    <property type="entry name" value="Thioredoxin-like_fold"/>
</dbReference>
<proteinExistence type="predicted"/>
<dbReference type="Pfam" id="PF13905">
    <property type="entry name" value="Thioredoxin_8"/>
    <property type="match status" value="1"/>
</dbReference>
<reference evidence="3" key="1">
    <citation type="journal article" date="2010" name="Genome Biol.">
        <title>Genome sequence of the necrotrophic plant pathogen Pythium ultimum reveals original pathogenicity mechanisms and effector repertoire.</title>
        <authorList>
            <person name="Levesque C.A."/>
            <person name="Brouwer H."/>
            <person name="Cano L."/>
            <person name="Hamilton J.P."/>
            <person name="Holt C."/>
            <person name="Huitema E."/>
            <person name="Raffaele S."/>
            <person name="Robideau G.P."/>
            <person name="Thines M."/>
            <person name="Win J."/>
            <person name="Zerillo M.M."/>
            <person name="Beakes G.W."/>
            <person name="Boore J.L."/>
            <person name="Busam D."/>
            <person name="Dumas B."/>
            <person name="Ferriera S."/>
            <person name="Fuerstenberg S.I."/>
            <person name="Gachon C.M."/>
            <person name="Gaulin E."/>
            <person name="Govers F."/>
            <person name="Grenville-Briggs L."/>
            <person name="Horner N."/>
            <person name="Hostetler J."/>
            <person name="Jiang R.H."/>
            <person name="Johnson J."/>
            <person name="Krajaejun T."/>
            <person name="Lin H."/>
            <person name="Meijer H.J."/>
            <person name="Moore B."/>
            <person name="Morris P."/>
            <person name="Phuntmart V."/>
            <person name="Puiu D."/>
            <person name="Shetty J."/>
            <person name="Stajich J.E."/>
            <person name="Tripathy S."/>
            <person name="Wawra S."/>
            <person name="van West P."/>
            <person name="Whitty B.R."/>
            <person name="Coutinho P.M."/>
            <person name="Henrissat B."/>
            <person name="Martin F."/>
            <person name="Thomas P.D."/>
            <person name="Tyler B.M."/>
            <person name="De Vries R.P."/>
            <person name="Kamoun S."/>
            <person name="Yandell M."/>
            <person name="Tisserat N."/>
            <person name="Buell C.R."/>
        </authorList>
    </citation>
    <scope>NUCLEOTIDE SEQUENCE</scope>
    <source>
        <strain evidence="3">DAOM:BR144</strain>
    </source>
</reference>
<dbReference type="OMA" id="KNECNIK"/>
<evidence type="ECO:0000259" key="1">
    <source>
        <dbReference type="PROSITE" id="PS51352"/>
    </source>
</evidence>
<dbReference type="GO" id="GO:0045494">
    <property type="term" value="P:photoreceptor cell maintenance"/>
    <property type="evidence" value="ECO:0007669"/>
    <property type="project" value="InterPro"/>
</dbReference>
<dbReference type="VEuPathDB" id="FungiDB:PYU1_G001998"/>
<dbReference type="PROSITE" id="PS51352">
    <property type="entry name" value="THIOREDOXIN_2"/>
    <property type="match status" value="1"/>
</dbReference>
<dbReference type="EMBL" id="GL376634">
    <property type="status" value="NOT_ANNOTATED_CDS"/>
    <property type="molecule type" value="Genomic_DNA"/>
</dbReference>
<name>K3WAK9_GLOUD</name>
<sequence>MSGDSFLKGVELINAKGDTIQGDVAVRDKVVALFFSAEWCPYCRDFLPALKKFYEEANAETPQLEIVLVSSDNSSEEHFAYLKDKQGPWWSIPFEGTLRTELKLKYETAARKELQEIGLVERKGGLPSLLIVTQAGDVVDRNGVEAVEKDGIKALEKWL</sequence>
<dbReference type="Gene3D" id="3.40.30.10">
    <property type="entry name" value="Glutaredoxin"/>
    <property type="match status" value="1"/>
</dbReference>
<dbReference type="PANTHER" id="PTHR46762">
    <property type="entry name" value="NUCLEOREDOXIN-LIKE PROTEIN 2"/>
    <property type="match status" value="1"/>
</dbReference>
<dbReference type="InterPro" id="IPR036249">
    <property type="entry name" value="Thioredoxin-like_sf"/>
</dbReference>
<dbReference type="STRING" id="431595.K3WAK9"/>
<dbReference type="eggNOG" id="KOG2501">
    <property type="taxonomic scope" value="Eukaryota"/>
</dbReference>
<protein>
    <recommendedName>
        <fullName evidence="1">Thioredoxin domain-containing protein</fullName>
    </recommendedName>
</protein>
<dbReference type="HOGENOM" id="CLU_116457_0_1_1"/>
<dbReference type="InterPro" id="IPR029519">
    <property type="entry name" value="RdCVF2"/>
</dbReference>
<evidence type="ECO:0000313" key="2">
    <source>
        <dbReference type="EnsemblProtists" id="PYU1_T002000"/>
    </source>
</evidence>
<dbReference type="Proteomes" id="UP000019132">
    <property type="component" value="Unassembled WGS sequence"/>
</dbReference>
<dbReference type="SUPFAM" id="SSF52833">
    <property type="entry name" value="Thioredoxin-like"/>
    <property type="match status" value="1"/>
</dbReference>
<keyword evidence="3" id="KW-1185">Reference proteome</keyword>
<dbReference type="EnsemblProtists" id="PYU1_T002000">
    <property type="protein sequence ID" value="PYU1_T002000"/>
    <property type="gene ID" value="PYU1_G001998"/>
</dbReference>
<dbReference type="PANTHER" id="PTHR46762:SF1">
    <property type="entry name" value="NUCLEOREDOXIN-LIKE PROTEIN 2"/>
    <property type="match status" value="1"/>
</dbReference>
<dbReference type="InterPro" id="IPR013766">
    <property type="entry name" value="Thioredoxin_domain"/>
</dbReference>
<evidence type="ECO:0000313" key="3">
    <source>
        <dbReference type="Proteomes" id="UP000019132"/>
    </source>
</evidence>